<dbReference type="HAMAP" id="MF_01368">
    <property type="entry name" value="Ribosomal_bL17"/>
    <property type="match status" value="1"/>
</dbReference>
<dbReference type="Gene3D" id="3.90.1030.10">
    <property type="entry name" value="Ribosomal protein L17"/>
    <property type="match status" value="1"/>
</dbReference>
<evidence type="ECO:0000256" key="1">
    <source>
        <dbReference type="ARBA" id="ARBA00008777"/>
    </source>
</evidence>
<keyword evidence="3 4" id="KW-0687">Ribonucleoprotein</keyword>
<evidence type="ECO:0000313" key="7">
    <source>
        <dbReference type="EMBL" id="MBC6992574.1"/>
    </source>
</evidence>
<dbReference type="InterPro" id="IPR036373">
    <property type="entry name" value="Ribosomal_bL17_sf"/>
</dbReference>
<dbReference type="GO" id="GO:0022625">
    <property type="term" value="C:cytosolic large ribosomal subunit"/>
    <property type="evidence" value="ECO:0007669"/>
    <property type="project" value="TreeGrafter"/>
</dbReference>
<name>A0A923T6K1_9BACT</name>
<evidence type="ECO:0000313" key="8">
    <source>
        <dbReference type="Proteomes" id="UP000650081"/>
    </source>
</evidence>
<keyword evidence="2 4" id="KW-0689">Ribosomal protein</keyword>
<dbReference type="Pfam" id="PF01196">
    <property type="entry name" value="Ribosomal_L17"/>
    <property type="match status" value="1"/>
</dbReference>
<organism evidence="7 8">
    <name type="scientific">Neolewinella lacunae</name>
    <dbReference type="NCBI Taxonomy" id="1517758"/>
    <lineage>
        <taxon>Bacteria</taxon>
        <taxon>Pseudomonadati</taxon>
        <taxon>Bacteroidota</taxon>
        <taxon>Saprospiria</taxon>
        <taxon>Saprospirales</taxon>
        <taxon>Lewinellaceae</taxon>
        <taxon>Neolewinella</taxon>
    </lineage>
</organism>
<gene>
    <name evidence="4 7" type="primary">rplQ</name>
    <name evidence="7" type="ORF">H9S92_00215</name>
</gene>
<dbReference type="PANTHER" id="PTHR14413">
    <property type="entry name" value="RIBOSOMAL PROTEIN L17"/>
    <property type="match status" value="1"/>
</dbReference>
<protein>
    <recommendedName>
        <fullName evidence="4">Large ribosomal subunit protein bL17</fullName>
    </recommendedName>
</protein>
<keyword evidence="8" id="KW-1185">Reference proteome</keyword>
<evidence type="ECO:0000256" key="6">
    <source>
        <dbReference type="SAM" id="MobiDB-lite"/>
    </source>
</evidence>
<evidence type="ECO:0000256" key="2">
    <source>
        <dbReference type="ARBA" id="ARBA00022980"/>
    </source>
</evidence>
<feature type="compositionally biased region" description="Basic residues" evidence="6">
    <location>
        <begin position="130"/>
        <end position="140"/>
    </location>
</feature>
<accession>A0A923T6K1</accession>
<sequence>MRHGKKVNHLGRTSAHRKALLSNLAIALITHKRINTTLAKAKALRVYAEPLITKAKTNDTHNRRMVFSYLQNKEAIIELFDVVAPKVANRPGGYLRVIKTGFRQGDGAEMAMIELVDFNDVYNKEGKAAGKSKRSRRGGKGKGGSSAAPPVAAAPAVVAAAAPAAAEEE</sequence>
<dbReference type="EMBL" id="JACSIT010000029">
    <property type="protein sequence ID" value="MBC6992574.1"/>
    <property type="molecule type" value="Genomic_DNA"/>
</dbReference>
<dbReference type="GO" id="GO:0003735">
    <property type="term" value="F:structural constituent of ribosome"/>
    <property type="evidence" value="ECO:0007669"/>
    <property type="project" value="InterPro"/>
</dbReference>
<dbReference type="FunFam" id="3.90.1030.10:FF:000001">
    <property type="entry name" value="50S ribosomal protein L17"/>
    <property type="match status" value="1"/>
</dbReference>
<evidence type="ECO:0000256" key="5">
    <source>
        <dbReference type="RuleBase" id="RU000660"/>
    </source>
</evidence>
<evidence type="ECO:0000256" key="4">
    <source>
        <dbReference type="HAMAP-Rule" id="MF_01368"/>
    </source>
</evidence>
<dbReference type="AlphaFoldDB" id="A0A923T6K1"/>
<comment type="subunit">
    <text evidence="4">Part of the 50S ribosomal subunit. Contacts protein L32.</text>
</comment>
<dbReference type="PROSITE" id="PS01167">
    <property type="entry name" value="RIBOSOMAL_L17"/>
    <property type="match status" value="1"/>
</dbReference>
<dbReference type="SUPFAM" id="SSF64263">
    <property type="entry name" value="Prokaryotic ribosomal protein L17"/>
    <property type="match status" value="1"/>
</dbReference>
<reference evidence="7" key="1">
    <citation type="submission" date="2020-08" db="EMBL/GenBank/DDBJ databases">
        <title>Lewinella bacteria from marine environments.</title>
        <authorList>
            <person name="Zhong Y."/>
        </authorList>
    </citation>
    <scope>NUCLEOTIDE SEQUENCE</scope>
    <source>
        <strain evidence="7">KCTC 42187</strain>
    </source>
</reference>
<dbReference type="GO" id="GO:0006412">
    <property type="term" value="P:translation"/>
    <property type="evidence" value="ECO:0007669"/>
    <property type="project" value="UniProtKB-UniRule"/>
</dbReference>
<evidence type="ECO:0000256" key="3">
    <source>
        <dbReference type="ARBA" id="ARBA00023274"/>
    </source>
</evidence>
<comment type="caution">
    <text evidence="7">The sequence shown here is derived from an EMBL/GenBank/DDBJ whole genome shotgun (WGS) entry which is preliminary data.</text>
</comment>
<comment type="similarity">
    <text evidence="1 4 5">Belongs to the bacterial ribosomal protein bL17 family.</text>
</comment>
<proteinExistence type="inferred from homology"/>
<dbReference type="RefSeq" id="WP_187464718.1">
    <property type="nucleotide sequence ID" value="NZ_JACSIT010000029.1"/>
</dbReference>
<dbReference type="InterPro" id="IPR000456">
    <property type="entry name" value="Ribosomal_bL17"/>
</dbReference>
<dbReference type="PANTHER" id="PTHR14413:SF16">
    <property type="entry name" value="LARGE RIBOSOMAL SUBUNIT PROTEIN BL17M"/>
    <property type="match status" value="1"/>
</dbReference>
<dbReference type="Proteomes" id="UP000650081">
    <property type="component" value="Unassembled WGS sequence"/>
</dbReference>
<dbReference type="NCBIfam" id="TIGR00059">
    <property type="entry name" value="L17"/>
    <property type="match status" value="1"/>
</dbReference>
<feature type="region of interest" description="Disordered" evidence="6">
    <location>
        <begin position="126"/>
        <end position="153"/>
    </location>
</feature>
<dbReference type="InterPro" id="IPR047859">
    <property type="entry name" value="Ribosomal_bL17_CS"/>
</dbReference>